<feature type="transmembrane region" description="Helical" evidence="7">
    <location>
        <begin position="757"/>
        <end position="778"/>
    </location>
</feature>
<evidence type="ECO:0000256" key="3">
    <source>
        <dbReference type="ARBA" id="ARBA00022989"/>
    </source>
</evidence>
<dbReference type="GO" id="GO:0035556">
    <property type="term" value="P:intracellular signal transduction"/>
    <property type="evidence" value="ECO:0007669"/>
    <property type="project" value="InterPro"/>
</dbReference>
<dbReference type="Gene3D" id="3.30.70.1230">
    <property type="entry name" value="Nucleotide cyclase"/>
    <property type="match status" value="2"/>
</dbReference>
<dbReference type="OrthoDB" id="60033at2759"/>
<keyword evidence="4 7" id="KW-0472">Membrane</keyword>
<comment type="caution">
    <text evidence="9">The sequence shown here is derived from an EMBL/GenBank/DDBJ whole genome shotgun (WGS) entry which is preliminary data.</text>
</comment>
<feature type="compositionally biased region" description="Low complexity" evidence="6">
    <location>
        <begin position="194"/>
        <end position="211"/>
    </location>
</feature>
<dbReference type="SUPFAM" id="SSF55073">
    <property type="entry name" value="Nucleotide cyclase"/>
    <property type="match status" value="1"/>
</dbReference>
<dbReference type="PANTHER" id="PTHR43336">
    <property type="entry name" value="OXYGEN SENSOR HISTIDINE KINASE RESPONSE REGULATOR DEVS/DOSS"/>
    <property type="match status" value="1"/>
</dbReference>
<evidence type="ECO:0000256" key="1">
    <source>
        <dbReference type="ARBA" id="ARBA00004141"/>
    </source>
</evidence>
<reference evidence="9 10" key="1">
    <citation type="journal article" date="2023" name="Commun. Biol.">
        <title>Reorganization of the ancestral sex-determining regions during the evolution of trioecy in Pleodorina starrii.</title>
        <authorList>
            <person name="Takahashi K."/>
            <person name="Suzuki S."/>
            <person name="Kawai-Toyooka H."/>
            <person name="Yamamoto K."/>
            <person name="Hamaji T."/>
            <person name="Ootsuki R."/>
            <person name="Yamaguchi H."/>
            <person name="Kawachi M."/>
            <person name="Higashiyama T."/>
            <person name="Nozaki H."/>
        </authorList>
    </citation>
    <scope>NUCLEOTIDE SEQUENCE [LARGE SCALE GENOMIC DNA]</scope>
    <source>
        <strain evidence="9 10">NIES-4479</strain>
    </source>
</reference>
<accession>A0A9W6EYB3</accession>
<comment type="subcellular location">
    <subcellularLocation>
        <location evidence="1">Membrane</location>
        <topology evidence="1">Multi-pass membrane protein</topology>
    </subcellularLocation>
</comment>
<dbReference type="InterPro" id="IPR029787">
    <property type="entry name" value="Nucleotide_cyclase"/>
</dbReference>
<evidence type="ECO:0000313" key="9">
    <source>
        <dbReference type="EMBL" id="GLC49065.1"/>
    </source>
</evidence>
<feature type="compositionally biased region" description="Basic and acidic residues" evidence="6">
    <location>
        <begin position="1106"/>
        <end position="1117"/>
    </location>
</feature>
<name>A0A9W6EYB3_9CHLO</name>
<feature type="compositionally biased region" description="Polar residues" evidence="6">
    <location>
        <begin position="827"/>
        <end position="839"/>
    </location>
</feature>
<evidence type="ECO:0000256" key="6">
    <source>
        <dbReference type="SAM" id="MobiDB-lite"/>
    </source>
</evidence>
<dbReference type="EMBL" id="BRXU01000002">
    <property type="protein sequence ID" value="GLC49065.1"/>
    <property type="molecule type" value="Genomic_DNA"/>
</dbReference>
<feature type="compositionally biased region" description="Polar residues" evidence="6">
    <location>
        <begin position="231"/>
        <end position="240"/>
    </location>
</feature>
<keyword evidence="3 7" id="KW-1133">Transmembrane helix</keyword>
<evidence type="ECO:0000256" key="7">
    <source>
        <dbReference type="SAM" id="Phobius"/>
    </source>
</evidence>
<keyword evidence="2 7" id="KW-0812">Transmembrane</keyword>
<keyword evidence="10" id="KW-1185">Reference proteome</keyword>
<dbReference type="PANTHER" id="PTHR43336:SF3">
    <property type="entry name" value="GUANYLATE CYCLASE DOMAIN-CONTAINING PROTEIN"/>
    <property type="match status" value="1"/>
</dbReference>
<dbReference type="InterPro" id="IPR027359">
    <property type="entry name" value="Volt_channel_dom_sf"/>
</dbReference>
<dbReference type="PROSITE" id="PS50125">
    <property type="entry name" value="GUANYLATE_CYCLASE_2"/>
    <property type="match status" value="1"/>
</dbReference>
<evidence type="ECO:0000256" key="2">
    <source>
        <dbReference type="ARBA" id="ARBA00022692"/>
    </source>
</evidence>
<evidence type="ECO:0000259" key="8">
    <source>
        <dbReference type="PROSITE" id="PS50125"/>
    </source>
</evidence>
<dbReference type="GO" id="GO:0016020">
    <property type="term" value="C:membrane"/>
    <property type="evidence" value="ECO:0007669"/>
    <property type="project" value="UniProtKB-SubCell"/>
</dbReference>
<feature type="compositionally biased region" description="Basic and acidic residues" evidence="6">
    <location>
        <begin position="1"/>
        <end position="10"/>
    </location>
</feature>
<proteinExistence type="predicted"/>
<feature type="region of interest" description="Disordered" evidence="6">
    <location>
        <begin position="893"/>
        <end position="915"/>
    </location>
</feature>
<dbReference type="CDD" id="cd07302">
    <property type="entry name" value="CHD"/>
    <property type="match status" value="1"/>
</dbReference>
<feature type="transmembrane region" description="Helical" evidence="7">
    <location>
        <begin position="416"/>
        <end position="435"/>
    </location>
</feature>
<feature type="region of interest" description="Disordered" evidence="6">
    <location>
        <begin position="1106"/>
        <end position="1125"/>
    </location>
</feature>
<evidence type="ECO:0000256" key="5">
    <source>
        <dbReference type="SAM" id="Coils"/>
    </source>
</evidence>
<feature type="coiled-coil region" evidence="5">
    <location>
        <begin position="573"/>
        <end position="607"/>
    </location>
</feature>
<feature type="domain" description="Guanylate cyclase" evidence="8">
    <location>
        <begin position="1339"/>
        <end position="1377"/>
    </location>
</feature>
<keyword evidence="5" id="KW-0175">Coiled coil</keyword>
<feature type="region of interest" description="Disordered" evidence="6">
    <location>
        <begin position="167"/>
        <end position="245"/>
    </location>
</feature>
<dbReference type="Gene3D" id="1.20.120.350">
    <property type="entry name" value="Voltage-gated potassium channels. Chain C"/>
    <property type="match status" value="1"/>
</dbReference>
<protein>
    <recommendedName>
        <fullName evidence="8">Guanylate cyclase domain-containing protein</fullName>
    </recommendedName>
</protein>
<feature type="transmembrane region" description="Helical" evidence="7">
    <location>
        <begin position="455"/>
        <end position="473"/>
    </location>
</feature>
<dbReference type="GO" id="GO:0009190">
    <property type="term" value="P:cyclic nucleotide biosynthetic process"/>
    <property type="evidence" value="ECO:0007669"/>
    <property type="project" value="InterPro"/>
</dbReference>
<feature type="region of interest" description="Disordered" evidence="6">
    <location>
        <begin position="1"/>
        <end position="70"/>
    </location>
</feature>
<evidence type="ECO:0000256" key="4">
    <source>
        <dbReference type="ARBA" id="ARBA00023136"/>
    </source>
</evidence>
<dbReference type="InterPro" id="IPR001054">
    <property type="entry name" value="A/G_cyclase"/>
</dbReference>
<evidence type="ECO:0000313" key="10">
    <source>
        <dbReference type="Proteomes" id="UP001165080"/>
    </source>
</evidence>
<feature type="region of interest" description="Disordered" evidence="6">
    <location>
        <begin position="827"/>
        <end position="856"/>
    </location>
</feature>
<dbReference type="Proteomes" id="UP001165080">
    <property type="component" value="Unassembled WGS sequence"/>
</dbReference>
<sequence length="1548" mass="165988">MEQPRDDKGPQAETSSSGRRQKVIIETISPSDSLRSAAAGMGTGSIDATADISPSSSAHPEDSPSMWTTKSLSKKNYASQGLRIAPELVGNAASVAVPDADGQLAAPAPERSQLEVTSFRASEIITADDNKGSTPQAMATPPKAVLAPVPTLPLALSVVTPASKNPLPGWMPSHDHLAAKKRHGESHTVKISTDAAPGGRDSSSGSSDRSSSGGGGGGPPAPPPDLGVRTGANSQGNTGEYSPRGAFARADIPDLSIRDYSVRGGVRFQLPEMARPPSGGHNGILAARRRLTIRQSLAHRLRPTESADVSTVMSGRLPSMMPSHPEGLASMGSIAMHQWDMGAALTAMEASRASCTSMYGNMEARSVSGMPYTHGHIHVHAHAHVHSDSLPPPPPPGPPPGPGSWMGPWRLRILSFMNHIYFYWMLVFLTFFIIFEDDFKKVCLPPTWDLPLEVMITAILVLFCIEMGLSSLVRPGYFFGFYFWLDAIATSSLVFEVPTVRINFFGASEYIPLSNSSSFIANAGLQLFISSKAGRVARIFRLLRMLRLYGMYTQYVRRRRIKQALQAAGAAGAASSEEQLSMIEFEMQQEEERKTKVGQKLEELTTRRVIVGLLITILLLPSFDTRLGTFGRARTVGEGGLRMLHVMAVNQGQNTSAFATALQVFKEEVLFGAGTRTTGHLYSLMVANVTHLARSQKKRRFEELYSMSYTTIRCPPPFSAIDGNGTAWSGDGGSGDACERLDTFAVYDWRWYSQVSAILNIARSIFVIAMLLLGAYFLNRDSRNLVLMPIERMLQRVQELSENPLAMSATRLQLQAPWQDKLQKLAETNNNGRPLNSRDSFFGGGGRNASSKDGEGPAVAVAVDGAAAVTLGVPSGASETAGAVPGTVQHKLSFYRSGPSGGEGGPPGSRLARLSASSQAEIAAGAAGRTRLASSRIGAEDGLRARLWSALVRGREFLRELWVKVWTYLWDGTPDDDNHAGDGNSTAGAYETEVLENSIAKIGALLAIGFGDAGAEVIAENIRNDGDINPMVPGRKTVAIFGFCDIRRFTDTTEVLQEDVMEFVNSIAHIVHTSVSTHGGAPNKNIGDAFLLVWKFPRGVQMRDIRNVTGKMDDPKLGPESQKSLQRPLGHLAAATNTPASAAASAATSAGGAAAGGLGDGAAAPAASAASITGGSGAVTPAASTASPKASLSALALSNGAASVKRRILSLGSSRVAPLSGGDGAPGPVGASSSMAAVKASSSLAHAVNLQQLADENFGLTNSEGQPMATNKLTVIKALMSLKHDVDLSWEAKREVINAIADNALASFVIIHLAIKRSARLKKYAMRKDLNRRMPGFQIAMGFGLHVGWAIEGAIGSEYKIDASYLSPNVNMASRLEAATKQFGVSLLLSEDFVECLSAEVRDKVRQIDCVTVKGSTQPMGLYTYDVDVDAVPDPLPQEVEEGDDSPVEELMWRSYLCSNEWRENPDLVDSWGVDEDFKDDFDRGFHAYRVGKWAEAQRWLEITRTALRDDRGKPRIDGPSDVLLRFMAEHNYTAPPGWRGFRELTEK</sequence>
<gene>
    <name evidence="9" type="primary">PLESTMB000364</name>
    <name evidence="9" type="ORF">PLESTB_000178700</name>
</gene>
<organism evidence="9 10">
    <name type="scientific">Pleodorina starrii</name>
    <dbReference type="NCBI Taxonomy" id="330485"/>
    <lineage>
        <taxon>Eukaryota</taxon>
        <taxon>Viridiplantae</taxon>
        <taxon>Chlorophyta</taxon>
        <taxon>core chlorophytes</taxon>
        <taxon>Chlorophyceae</taxon>
        <taxon>CS clade</taxon>
        <taxon>Chlamydomonadales</taxon>
        <taxon>Volvocaceae</taxon>
        <taxon>Pleodorina</taxon>
    </lineage>
</organism>